<sequence length="584" mass="68387">MSKDDCIAIDRRINEDFMIAKTAELQSPISSKFKEGLNNLLEAEMTESDFKYSNKMVLNNLQTFKQSKSQSQSQTPVKNSIQASYNQPPINFKAPKNKKKKFRLFIQEQPFKVDGNSKQQAYQEYDPLQDKFLKDFFNGNKLKIFKKMQKNKNHPKKSEKNIKYLDQNKSQEIKCSSSQLMYNNNSKSESQDNSEDKKFIVSKYLTEISDDHKDNKKNISQFYGPSQSNQNNNLNSLTELSLDKIQISTKNLQFNKENFVVGKCNENNRYNQHNQNQHGKNKKTEIKQNCNNRVSEILLDKNEDFNRQNVQQSKSPLSVKYGIQNLPQISQHGPQFSSSKQNYLPKIQISQKNEQQQFNEIFNEIRSNSSNKNQPKANQYTSSQDYDRNENTNNKIHSQTKQKFYSIYQTQLNSNNQKNQITSSKPFYTFNGIQVQIPKPSKILTNKIEQNNQLPNLINQNTQKKLNLSLNLGSSSNYYQKVNTSFQEKQFDQQIQIQHSFDNLQPFISTTENKQNFNENYKFRSTLTKDQFNSFLSTFKQKYSPSNKNELEASKIFYKQLSSQQYESKLLKEYKESISNEDTI</sequence>
<dbReference type="AlphaFoldDB" id="I7M077"/>
<reference evidence="3" key="1">
    <citation type="journal article" date="2006" name="PLoS Biol.">
        <title>Macronuclear genome sequence of the ciliate Tetrahymena thermophila, a model eukaryote.</title>
        <authorList>
            <person name="Eisen J.A."/>
            <person name="Coyne R.S."/>
            <person name="Wu M."/>
            <person name="Wu D."/>
            <person name="Thiagarajan M."/>
            <person name="Wortman J.R."/>
            <person name="Badger J.H."/>
            <person name="Ren Q."/>
            <person name="Amedeo P."/>
            <person name="Jones K.M."/>
            <person name="Tallon L.J."/>
            <person name="Delcher A.L."/>
            <person name="Salzberg S.L."/>
            <person name="Silva J.C."/>
            <person name="Haas B.J."/>
            <person name="Majoros W.H."/>
            <person name="Farzad M."/>
            <person name="Carlton J.M."/>
            <person name="Smith R.K. Jr."/>
            <person name="Garg J."/>
            <person name="Pearlman R.E."/>
            <person name="Karrer K.M."/>
            <person name="Sun L."/>
            <person name="Manning G."/>
            <person name="Elde N.C."/>
            <person name="Turkewitz A.P."/>
            <person name="Asai D.J."/>
            <person name="Wilkes D.E."/>
            <person name="Wang Y."/>
            <person name="Cai H."/>
            <person name="Collins K."/>
            <person name="Stewart B.A."/>
            <person name="Lee S.R."/>
            <person name="Wilamowska K."/>
            <person name="Weinberg Z."/>
            <person name="Ruzzo W.L."/>
            <person name="Wloga D."/>
            <person name="Gaertig J."/>
            <person name="Frankel J."/>
            <person name="Tsao C.-C."/>
            <person name="Gorovsky M.A."/>
            <person name="Keeling P.J."/>
            <person name="Waller R.F."/>
            <person name="Patron N.J."/>
            <person name="Cherry J.M."/>
            <person name="Stover N.A."/>
            <person name="Krieger C.J."/>
            <person name="del Toro C."/>
            <person name="Ryder H.F."/>
            <person name="Williamson S.C."/>
            <person name="Barbeau R.A."/>
            <person name="Hamilton E.P."/>
            <person name="Orias E."/>
        </authorList>
    </citation>
    <scope>NUCLEOTIDE SEQUENCE [LARGE SCALE GENOMIC DNA]</scope>
    <source>
        <strain evidence="3">SB210</strain>
    </source>
</reference>
<protein>
    <submittedName>
        <fullName evidence="2">Uncharacterized protein</fullName>
    </submittedName>
</protein>
<accession>I7M077</accession>
<evidence type="ECO:0000313" key="2">
    <source>
        <dbReference type="EMBL" id="EAR85629.2"/>
    </source>
</evidence>
<dbReference type="InParanoid" id="I7M077"/>
<keyword evidence="3" id="KW-1185">Reference proteome</keyword>
<dbReference type="Proteomes" id="UP000009168">
    <property type="component" value="Unassembled WGS sequence"/>
</dbReference>
<proteinExistence type="predicted"/>
<dbReference type="GeneID" id="7827255"/>
<name>I7M077_TETTS</name>
<evidence type="ECO:0000256" key="1">
    <source>
        <dbReference type="SAM" id="MobiDB-lite"/>
    </source>
</evidence>
<dbReference type="EMBL" id="GG662536">
    <property type="protein sequence ID" value="EAR85629.2"/>
    <property type="molecule type" value="Genomic_DNA"/>
</dbReference>
<feature type="region of interest" description="Disordered" evidence="1">
    <location>
        <begin position="366"/>
        <end position="399"/>
    </location>
</feature>
<dbReference type="RefSeq" id="XP_001033292.2">
    <property type="nucleotide sequence ID" value="XM_001033292.2"/>
</dbReference>
<feature type="region of interest" description="Disordered" evidence="1">
    <location>
        <begin position="148"/>
        <end position="167"/>
    </location>
</feature>
<organism evidence="2 3">
    <name type="scientific">Tetrahymena thermophila (strain SB210)</name>
    <dbReference type="NCBI Taxonomy" id="312017"/>
    <lineage>
        <taxon>Eukaryota</taxon>
        <taxon>Sar</taxon>
        <taxon>Alveolata</taxon>
        <taxon>Ciliophora</taxon>
        <taxon>Intramacronucleata</taxon>
        <taxon>Oligohymenophorea</taxon>
        <taxon>Hymenostomatida</taxon>
        <taxon>Tetrahymenina</taxon>
        <taxon>Tetrahymenidae</taxon>
        <taxon>Tetrahymena</taxon>
    </lineage>
</organism>
<feature type="compositionally biased region" description="Polar residues" evidence="1">
    <location>
        <begin position="366"/>
        <end position="384"/>
    </location>
</feature>
<gene>
    <name evidence="2" type="ORF">TTHERM_00420370</name>
</gene>
<evidence type="ECO:0000313" key="3">
    <source>
        <dbReference type="Proteomes" id="UP000009168"/>
    </source>
</evidence>
<dbReference type="KEGG" id="tet:TTHERM_00420370"/>
<feature type="compositionally biased region" description="Polar residues" evidence="1">
    <location>
        <begin position="176"/>
        <end position="188"/>
    </location>
</feature>
<feature type="region of interest" description="Disordered" evidence="1">
    <location>
        <begin position="176"/>
        <end position="195"/>
    </location>
</feature>